<dbReference type="CTD" id="39330"/>
<feature type="coiled-coil region" evidence="1">
    <location>
        <begin position="599"/>
        <end position="701"/>
    </location>
</feature>
<dbReference type="InterPro" id="IPR033561">
    <property type="entry name" value="FBF1"/>
</dbReference>
<evidence type="ECO:0000313" key="5">
    <source>
        <dbReference type="RefSeq" id="XP_018321767.1"/>
    </source>
</evidence>
<dbReference type="PANTHER" id="PTHR33689:SF1">
    <property type="entry name" value="FAS-BINDING FACTOR 1"/>
    <property type="match status" value="1"/>
</dbReference>
<dbReference type="InParanoid" id="A0A1W4WMT0"/>
<feature type="compositionally biased region" description="Basic and acidic residues" evidence="2">
    <location>
        <begin position="61"/>
        <end position="79"/>
    </location>
</feature>
<sequence length="910" mass="103695">MSDFDDDLLDDLLSEGSSDSFFDDPKTKSKKDISKKNETEKSTVTKIFGLESKEAKKDLEWLNDTPAEKGTKKLDEAPLRRKPAKKVSFEDDILDALGLENATAPAPAEEIVKDATASFQKDPVKKKALLDDILGLKLQKSNPNPDEKKSTSISSKPSTATSTKSEEGPKDTTNVEFTLSNFARENRRSRTTPSYTRDPLGLLTTTGNVQEKERFSPVPKVNISFEVTSQGSDPKSSKRISWLDDGDNPVKTVKSTAALPTADMSKSASSLELFQSDRTSSVNEDNSRKEQEANRECEISGTNSNESNPNNAFSLQDIFLQRVSAHGGNYSNISLAMQQQESLLVMALQMKKYEESLLGIQKKQEEIFNRQEEYFRRVVEEQLLKQHSIDSSLQIQQEKINKHIEALMFSTPHLGASNINTNEEKNEEVDREKDAVISLLKEKQHEEVFVLEESYKKQISLLEETMKSVEDRLRTEIIDNAKYYKEIIENLHQQHKADIEKYENKIKQLSDYHEKELQSLRESHNRIVEDIKNEYGEMLNNFKQSKQYEQQAFEGATTYIKKLDDSLGVLTSSTSNINDIKSKLNEECNILSKVKEESIKAKEKEIEMMRETLEKARESNDNERSQLMALVRNLELKLVEQSQNSREDRWAFQQATSSLVAKMAAADREAEFQRAAIEREREQLKTLKENLLAEQEKLVLQLTEEKLAISAEKSRLEISSKLANNYDVQKAQVEVEAAVKAARDAAAKTDLERENLLKAQHELESLKRDMRDRDHVLSLKEKSFEALQKELDDRAAEAERALAQAKLIETTYANRTRDMHKQVAVLAQREKKLAEEKLNLSKERLALQMDLQQLRRCTLCASSVRVSSVGMVHEIGYDDYDVLDPDMARLRNEANDESIRSPLVEGRTED</sequence>
<dbReference type="GO" id="GO:0060271">
    <property type="term" value="P:cilium assembly"/>
    <property type="evidence" value="ECO:0007669"/>
    <property type="project" value="InterPro"/>
</dbReference>
<gene>
    <name evidence="5" type="primary">LOC108734628</name>
</gene>
<feature type="coiled-coil region" evidence="1">
    <location>
        <begin position="749"/>
        <end position="844"/>
    </location>
</feature>
<accession>A0A1W4WMT0</accession>
<dbReference type="GO" id="GO:0097539">
    <property type="term" value="C:ciliary transition fiber"/>
    <property type="evidence" value="ECO:0007669"/>
    <property type="project" value="InterPro"/>
</dbReference>
<evidence type="ECO:0000259" key="3">
    <source>
        <dbReference type="Pfam" id="PF21007"/>
    </source>
</evidence>
<feature type="domain" description="Fas-binding factor 1 C-terminal" evidence="3">
    <location>
        <begin position="433"/>
        <end position="860"/>
    </location>
</feature>
<protein>
    <submittedName>
        <fullName evidence="5">Trichohyalin isoform X1</fullName>
    </submittedName>
</protein>
<dbReference type="RefSeq" id="XP_018321767.1">
    <property type="nucleotide sequence ID" value="XM_018466265.2"/>
</dbReference>
<evidence type="ECO:0000313" key="4">
    <source>
        <dbReference type="Proteomes" id="UP000192223"/>
    </source>
</evidence>
<dbReference type="FunCoup" id="A0A1W4WMT0">
    <property type="interactions" value="7"/>
</dbReference>
<dbReference type="GO" id="GO:0036064">
    <property type="term" value="C:ciliary basal body"/>
    <property type="evidence" value="ECO:0007669"/>
    <property type="project" value="TreeGrafter"/>
</dbReference>
<dbReference type="InterPro" id="IPR049390">
    <property type="entry name" value="FBF1_C"/>
</dbReference>
<dbReference type="STRING" id="224129.A0A1W4WMT0"/>
<reference evidence="5" key="1">
    <citation type="submission" date="2025-08" db="UniProtKB">
        <authorList>
            <consortium name="RefSeq"/>
        </authorList>
    </citation>
    <scope>IDENTIFICATION</scope>
    <source>
        <tissue evidence="5">Entire body</tissue>
    </source>
</reference>
<evidence type="ECO:0000256" key="1">
    <source>
        <dbReference type="SAM" id="Coils"/>
    </source>
</evidence>
<dbReference type="GeneID" id="108734628"/>
<feature type="region of interest" description="Disordered" evidence="2">
    <location>
        <begin position="14"/>
        <end position="40"/>
    </location>
</feature>
<organism evidence="4 5">
    <name type="scientific">Agrilus planipennis</name>
    <name type="common">Emerald ash borer</name>
    <name type="synonym">Agrilus marcopoli</name>
    <dbReference type="NCBI Taxonomy" id="224129"/>
    <lineage>
        <taxon>Eukaryota</taxon>
        <taxon>Metazoa</taxon>
        <taxon>Ecdysozoa</taxon>
        <taxon>Arthropoda</taxon>
        <taxon>Hexapoda</taxon>
        <taxon>Insecta</taxon>
        <taxon>Pterygota</taxon>
        <taxon>Neoptera</taxon>
        <taxon>Endopterygota</taxon>
        <taxon>Coleoptera</taxon>
        <taxon>Polyphaga</taxon>
        <taxon>Elateriformia</taxon>
        <taxon>Buprestoidea</taxon>
        <taxon>Buprestidae</taxon>
        <taxon>Agrilinae</taxon>
        <taxon>Agrilus</taxon>
    </lineage>
</organism>
<feature type="compositionally biased region" description="Basic and acidic residues" evidence="2">
    <location>
        <begin position="23"/>
        <end position="40"/>
    </location>
</feature>
<feature type="compositionally biased region" description="Basic and acidic residues" evidence="2">
    <location>
        <begin position="285"/>
        <end position="298"/>
    </location>
</feature>
<dbReference type="GO" id="GO:0005814">
    <property type="term" value="C:centriole"/>
    <property type="evidence" value="ECO:0007669"/>
    <property type="project" value="TreeGrafter"/>
</dbReference>
<feature type="compositionally biased region" description="Polar residues" evidence="2">
    <location>
        <begin position="300"/>
        <end position="310"/>
    </location>
</feature>
<keyword evidence="1" id="KW-0175">Coiled coil</keyword>
<feature type="coiled-coil region" evidence="1">
    <location>
        <begin position="422"/>
        <end position="534"/>
    </location>
</feature>
<dbReference type="Pfam" id="PF21007">
    <property type="entry name" value="FBF1"/>
    <property type="match status" value="1"/>
</dbReference>
<proteinExistence type="predicted"/>
<dbReference type="PANTHER" id="PTHR33689">
    <property type="entry name" value="FAS-BINDING FACTOR 1"/>
    <property type="match status" value="1"/>
</dbReference>
<dbReference type="GO" id="GO:0090162">
    <property type="term" value="P:establishment of epithelial cell polarity"/>
    <property type="evidence" value="ECO:0007669"/>
    <property type="project" value="InterPro"/>
</dbReference>
<keyword evidence="4" id="KW-1185">Reference proteome</keyword>
<name>A0A1W4WMT0_AGRPL</name>
<dbReference type="KEGG" id="apln:108734628"/>
<feature type="compositionally biased region" description="Polar residues" evidence="2">
    <location>
        <begin position="171"/>
        <end position="183"/>
    </location>
</feature>
<feature type="region of interest" description="Disordered" evidence="2">
    <location>
        <begin position="61"/>
        <end position="85"/>
    </location>
</feature>
<feature type="compositionally biased region" description="Polar residues" evidence="2">
    <location>
        <begin position="264"/>
        <end position="284"/>
    </location>
</feature>
<dbReference type="AlphaFoldDB" id="A0A1W4WMT0"/>
<feature type="compositionally biased region" description="Low complexity" evidence="2">
    <location>
        <begin position="151"/>
        <end position="163"/>
    </location>
</feature>
<feature type="region of interest" description="Disordered" evidence="2">
    <location>
        <begin position="228"/>
        <end position="249"/>
    </location>
</feature>
<dbReference type="OrthoDB" id="8195456at2759"/>
<evidence type="ECO:0000256" key="2">
    <source>
        <dbReference type="SAM" id="MobiDB-lite"/>
    </source>
</evidence>
<feature type="region of interest" description="Disordered" evidence="2">
    <location>
        <begin position="264"/>
        <end position="310"/>
    </location>
</feature>
<feature type="region of interest" description="Disordered" evidence="2">
    <location>
        <begin position="135"/>
        <end position="215"/>
    </location>
</feature>
<dbReference type="Proteomes" id="UP000192223">
    <property type="component" value="Unplaced"/>
</dbReference>